<accession>A0ABD6FI29</accession>
<dbReference type="AlphaFoldDB" id="A0ABD6FI29"/>
<dbReference type="EC" id="2.7.13.3" evidence="3"/>
<dbReference type="InterPro" id="IPR003594">
    <property type="entry name" value="HATPase_dom"/>
</dbReference>
<dbReference type="InterPro" id="IPR036890">
    <property type="entry name" value="HATPase_C_sf"/>
</dbReference>
<evidence type="ECO:0000256" key="4">
    <source>
        <dbReference type="ARBA" id="ARBA00022553"/>
    </source>
</evidence>
<dbReference type="PRINTS" id="PR00344">
    <property type="entry name" value="BCTRLSENSOR"/>
</dbReference>
<organism evidence="13 14">
    <name type="scientific">Thermocrispum agreste</name>
    <dbReference type="NCBI Taxonomy" id="37925"/>
    <lineage>
        <taxon>Bacteria</taxon>
        <taxon>Bacillati</taxon>
        <taxon>Actinomycetota</taxon>
        <taxon>Actinomycetes</taxon>
        <taxon>Pseudonocardiales</taxon>
        <taxon>Pseudonocardiaceae</taxon>
        <taxon>Thermocrispum</taxon>
    </lineage>
</organism>
<dbReference type="SUPFAM" id="SSF55874">
    <property type="entry name" value="ATPase domain of HSP90 chaperone/DNA topoisomerase II/histidine kinase"/>
    <property type="match status" value="1"/>
</dbReference>
<keyword evidence="9" id="KW-0902">Two-component regulatory system</keyword>
<evidence type="ECO:0000259" key="12">
    <source>
        <dbReference type="PROSITE" id="PS50885"/>
    </source>
</evidence>
<dbReference type="SUPFAM" id="SSF158472">
    <property type="entry name" value="HAMP domain-like"/>
    <property type="match status" value="1"/>
</dbReference>
<keyword evidence="8" id="KW-1133">Transmembrane helix</keyword>
<dbReference type="InterPro" id="IPR050428">
    <property type="entry name" value="TCS_sensor_his_kinase"/>
</dbReference>
<dbReference type="SUPFAM" id="SSF47384">
    <property type="entry name" value="Homodimeric domain of signal transducing histidine kinase"/>
    <property type="match status" value="1"/>
</dbReference>
<keyword evidence="6" id="KW-0812">Transmembrane</keyword>
<dbReference type="PANTHER" id="PTHR45436">
    <property type="entry name" value="SENSOR HISTIDINE KINASE YKOH"/>
    <property type="match status" value="1"/>
</dbReference>
<keyword evidence="5" id="KW-0808">Transferase</keyword>
<comment type="caution">
    <text evidence="13">The sequence shown here is derived from an EMBL/GenBank/DDBJ whole genome shotgun (WGS) entry which is preliminary data.</text>
</comment>
<feature type="non-terminal residue" evidence="13">
    <location>
        <position position="1"/>
    </location>
</feature>
<keyword evidence="7 13" id="KW-0418">Kinase</keyword>
<comment type="catalytic activity">
    <reaction evidence="1">
        <text>ATP + protein L-histidine = ADP + protein N-phospho-L-histidine.</text>
        <dbReference type="EC" id="2.7.13.3"/>
    </reaction>
</comment>
<protein>
    <recommendedName>
        <fullName evidence="3">histidine kinase</fullName>
        <ecNumber evidence="3">2.7.13.3</ecNumber>
    </recommendedName>
</protein>
<dbReference type="InterPro" id="IPR036097">
    <property type="entry name" value="HisK_dim/P_sf"/>
</dbReference>
<evidence type="ECO:0000259" key="11">
    <source>
        <dbReference type="PROSITE" id="PS50109"/>
    </source>
</evidence>
<evidence type="ECO:0000256" key="7">
    <source>
        <dbReference type="ARBA" id="ARBA00022777"/>
    </source>
</evidence>
<dbReference type="Pfam" id="PF00672">
    <property type="entry name" value="HAMP"/>
    <property type="match status" value="1"/>
</dbReference>
<evidence type="ECO:0000256" key="8">
    <source>
        <dbReference type="ARBA" id="ARBA00022989"/>
    </source>
</evidence>
<comment type="subcellular location">
    <subcellularLocation>
        <location evidence="2">Cell membrane</location>
    </subcellularLocation>
</comment>
<dbReference type="CDD" id="cd00082">
    <property type="entry name" value="HisKA"/>
    <property type="match status" value="1"/>
</dbReference>
<evidence type="ECO:0000313" key="13">
    <source>
        <dbReference type="EMBL" id="MFO7193653.1"/>
    </source>
</evidence>
<dbReference type="SMART" id="SM00304">
    <property type="entry name" value="HAMP"/>
    <property type="match status" value="1"/>
</dbReference>
<evidence type="ECO:0000256" key="3">
    <source>
        <dbReference type="ARBA" id="ARBA00012438"/>
    </source>
</evidence>
<dbReference type="Gene3D" id="3.30.565.10">
    <property type="entry name" value="Histidine kinase-like ATPase, C-terminal domain"/>
    <property type="match status" value="1"/>
</dbReference>
<dbReference type="Proteomes" id="UP000249324">
    <property type="component" value="Unassembled WGS sequence"/>
</dbReference>
<proteinExistence type="predicted"/>
<evidence type="ECO:0000256" key="9">
    <source>
        <dbReference type="ARBA" id="ARBA00023012"/>
    </source>
</evidence>
<dbReference type="GO" id="GO:0005886">
    <property type="term" value="C:plasma membrane"/>
    <property type="evidence" value="ECO:0007669"/>
    <property type="project" value="UniProtKB-SubCell"/>
</dbReference>
<evidence type="ECO:0000256" key="6">
    <source>
        <dbReference type="ARBA" id="ARBA00022692"/>
    </source>
</evidence>
<dbReference type="Gene3D" id="6.10.340.10">
    <property type="match status" value="1"/>
</dbReference>
<dbReference type="SMART" id="SM00388">
    <property type="entry name" value="HisKA"/>
    <property type="match status" value="1"/>
</dbReference>
<dbReference type="FunFam" id="1.10.287.130:FF:000010">
    <property type="entry name" value="Two-component sensor histidine kinase"/>
    <property type="match status" value="1"/>
</dbReference>
<gene>
    <name evidence="13" type="ORF">DIU77_015535</name>
</gene>
<feature type="domain" description="Histidine kinase" evidence="11">
    <location>
        <begin position="215"/>
        <end position="429"/>
    </location>
</feature>
<dbReference type="EMBL" id="QGUI02000250">
    <property type="protein sequence ID" value="MFO7193653.1"/>
    <property type="molecule type" value="Genomic_DNA"/>
</dbReference>
<keyword evidence="10" id="KW-0472">Membrane</keyword>
<evidence type="ECO:0000313" key="14">
    <source>
        <dbReference type="Proteomes" id="UP000249324"/>
    </source>
</evidence>
<dbReference type="InterPro" id="IPR003660">
    <property type="entry name" value="HAMP_dom"/>
</dbReference>
<dbReference type="PANTHER" id="PTHR45436:SF5">
    <property type="entry name" value="SENSOR HISTIDINE KINASE TRCS"/>
    <property type="match status" value="1"/>
</dbReference>
<keyword evidence="4" id="KW-0597">Phosphoprotein</keyword>
<evidence type="ECO:0000256" key="5">
    <source>
        <dbReference type="ARBA" id="ARBA00022679"/>
    </source>
</evidence>
<reference evidence="13 14" key="1">
    <citation type="journal article" date="2021" name="BMC Genomics">
        <title>Genome-resolved metagenome and metatranscriptome analyses of thermophilic composting reveal key bacterial players and their metabolic interactions.</title>
        <authorList>
            <person name="Braga L.P.P."/>
            <person name="Pereira R.V."/>
            <person name="Martins L.F."/>
            <person name="Moura L.M.S."/>
            <person name="Sanchez F.B."/>
            <person name="Patane J.S.L."/>
            <person name="da Silva A.M."/>
            <person name="Setubal J.C."/>
        </authorList>
    </citation>
    <scope>NUCLEOTIDE SEQUENCE [LARGE SCALE GENOMIC DNA]</scope>
    <source>
        <strain evidence="13">ZC4RG45</strain>
    </source>
</reference>
<dbReference type="GO" id="GO:0004673">
    <property type="term" value="F:protein histidine kinase activity"/>
    <property type="evidence" value="ECO:0007669"/>
    <property type="project" value="UniProtKB-EC"/>
</dbReference>
<evidence type="ECO:0000256" key="2">
    <source>
        <dbReference type="ARBA" id="ARBA00004236"/>
    </source>
</evidence>
<evidence type="ECO:0000256" key="1">
    <source>
        <dbReference type="ARBA" id="ARBA00000085"/>
    </source>
</evidence>
<dbReference type="SMART" id="SM00387">
    <property type="entry name" value="HATPase_c"/>
    <property type="match status" value="1"/>
</dbReference>
<dbReference type="InterPro" id="IPR003661">
    <property type="entry name" value="HisK_dim/P_dom"/>
</dbReference>
<sequence length="436" mass="46647">QDAAATALTDRVKTLLPLSSVPPRRADLEELVEGLSDRGSGAVVLFRGQQASSGMHPQSLPAELRSAVRSGRVVWQRVMWGDTPTLLVGTELRIGTGMGDSVPSGLEVYLARDLLAERDSIEELTWWAGAVGAGSLGLAAALAWVAARGVLRPVRELRHAARRLGEGDLSARVTVRGADELAEVGRTFNATAQVLEHQVNELRRMEADARRFVADVSHELRTPLAAMTAVTDVLDEEAGDLPGDAGRAARLVSSETANLTRLVNDLIEVTRFDSGSAALALDDVDVAAIIRACLRSRGWLDQVEADLPEGITARLDPRRLDVIVANLVGNALRHGEPPVTVRLTADEAWVMVDVEDSGPGMDDAVLPHVFDRFFKADTARSRSQGSGLGLAIAWENARLHRKGDRVGTLTAANRPGGGAVFTLALPRYGEGTGEKR</sequence>
<dbReference type="InterPro" id="IPR004358">
    <property type="entry name" value="Sig_transdc_His_kin-like_C"/>
</dbReference>
<dbReference type="Gene3D" id="1.10.287.130">
    <property type="match status" value="1"/>
</dbReference>
<dbReference type="InterPro" id="IPR005467">
    <property type="entry name" value="His_kinase_dom"/>
</dbReference>
<dbReference type="Pfam" id="PF00512">
    <property type="entry name" value="HisKA"/>
    <property type="match status" value="1"/>
</dbReference>
<dbReference type="PROSITE" id="PS50109">
    <property type="entry name" value="HIS_KIN"/>
    <property type="match status" value="1"/>
</dbReference>
<feature type="domain" description="HAMP" evidence="12">
    <location>
        <begin position="148"/>
        <end position="200"/>
    </location>
</feature>
<dbReference type="CDD" id="cd06225">
    <property type="entry name" value="HAMP"/>
    <property type="match status" value="1"/>
</dbReference>
<name>A0ABD6FI29_9PSEU</name>
<dbReference type="Pfam" id="PF02518">
    <property type="entry name" value="HATPase_c"/>
    <property type="match status" value="1"/>
</dbReference>
<dbReference type="GO" id="GO:0000160">
    <property type="term" value="P:phosphorelay signal transduction system"/>
    <property type="evidence" value="ECO:0007669"/>
    <property type="project" value="UniProtKB-KW"/>
</dbReference>
<dbReference type="PROSITE" id="PS50885">
    <property type="entry name" value="HAMP"/>
    <property type="match status" value="1"/>
</dbReference>
<evidence type="ECO:0000256" key="10">
    <source>
        <dbReference type="ARBA" id="ARBA00023136"/>
    </source>
</evidence>